<sequence length="323" mass="35921">MSSSNHLKNIAIVGATGRSGSYMVESLLAKNTFIITAITREESTAIPPQGLKVAKVNYSNHGSLVSALKAQDALVITLSTIAQNEQSALFRAAADANVPWILPNEWAPDTANEDLCRDVGPFQKLADFRKELESLGKSSWIGISCSFWYEWSLGIAPAYGFDIPNKQVTFFDDGTQKINTSTWAQVGRAVAGVLSLPIRAENGVKSDECLEHFRNKMVYISSFTVSQMDMFDSILRVTGDKASEWKVTHENSKERWAKGFEDMKKGDRMGFARYMYTRVFFPDGVGNFEKTRGLQNELLGLPHEDIDKATKVAIERSKTNPWA</sequence>
<name>A0AAQ3MBD5_9PEZI</name>
<keyword evidence="2" id="KW-0560">Oxidoreductase</keyword>
<dbReference type="InterPro" id="IPR008030">
    <property type="entry name" value="NmrA-like"/>
</dbReference>
<keyword evidence="5" id="KW-1185">Reference proteome</keyword>
<dbReference type="GO" id="GO:0016491">
    <property type="term" value="F:oxidoreductase activity"/>
    <property type="evidence" value="ECO:0007669"/>
    <property type="project" value="UniProtKB-KW"/>
</dbReference>
<evidence type="ECO:0000256" key="1">
    <source>
        <dbReference type="ARBA" id="ARBA00022857"/>
    </source>
</evidence>
<gene>
    <name evidence="4" type="ORF">R9X50_00467100</name>
</gene>
<proteinExistence type="predicted"/>
<dbReference type="InterPro" id="IPR045312">
    <property type="entry name" value="PCBER-like"/>
</dbReference>
<dbReference type="Gene3D" id="3.90.25.10">
    <property type="entry name" value="UDP-galactose 4-epimerase, domain 1"/>
    <property type="match status" value="1"/>
</dbReference>
<evidence type="ECO:0000256" key="2">
    <source>
        <dbReference type="ARBA" id="ARBA00023002"/>
    </source>
</evidence>
<protein>
    <submittedName>
        <fullName evidence="4">NAD(P)-binding protein</fullName>
    </submittedName>
</protein>
<dbReference type="CDD" id="cd05259">
    <property type="entry name" value="PCBER_SDR_a"/>
    <property type="match status" value="1"/>
</dbReference>
<dbReference type="InterPro" id="IPR051609">
    <property type="entry name" value="NmrA/Isoflavone_reductase-like"/>
</dbReference>
<dbReference type="InterPro" id="IPR036291">
    <property type="entry name" value="NAD(P)-bd_dom_sf"/>
</dbReference>
<evidence type="ECO:0000313" key="5">
    <source>
        <dbReference type="Proteomes" id="UP001303373"/>
    </source>
</evidence>
<dbReference type="AlphaFoldDB" id="A0AAQ3MBD5"/>
<dbReference type="Gene3D" id="3.40.50.720">
    <property type="entry name" value="NAD(P)-binding Rossmann-like Domain"/>
    <property type="match status" value="1"/>
</dbReference>
<dbReference type="SUPFAM" id="SSF51735">
    <property type="entry name" value="NAD(P)-binding Rossmann-fold domains"/>
    <property type="match status" value="1"/>
</dbReference>
<accession>A0AAQ3MBD5</accession>
<dbReference type="Pfam" id="PF05368">
    <property type="entry name" value="NmrA"/>
    <property type="match status" value="1"/>
</dbReference>
<evidence type="ECO:0000259" key="3">
    <source>
        <dbReference type="Pfam" id="PF05368"/>
    </source>
</evidence>
<dbReference type="PANTHER" id="PTHR47706">
    <property type="entry name" value="NMRA-LIKE FAMILY PROTEIN"/>
    <property type="match status" value="1"/>
</dbReference>
<evidence type="ECO:0000313" key="4">
    <source>
        <dbReference type="EMBL" id="WPH01817.1"/>
    </source>
</evidence>
<reference evidence="4 5" key="1">
    <citation type="submission" date="2023-11" db="EMBL/GenBank/DDBJ databases">
        <title>An acidophilic fungus is an integral part of prey digestion in a carnivorous sundew plant.</title>
        <authorList>
            <person name="Tsai I.J."/>
        </authorList>
    </citation>
    <scope>NUCLEOTIDE SEQUENCE [LARGE SCALE GENOMIC DNA]</scope>
    <source>
        <strain evidence="4">169a</strain>
    </source>
</reference>
<dbReference type="Proteomes" id="UP001303373">
    <property type="component" value="Chromosome 6"/>
</dbReference>
<organism evidence="4 5">
    <name type="scientific">Acrodontium crateriforme</name>
    <dbReference type="NCBI Taxonomy" id="150365"/>
    <lineage>
        <taxon>Eukaryota</taxon>
        <taxon>Fungi</taxon>
        <taxon>Dikarya</taxon>
        <taxon>Ascomycota</taxon>
        <taxon>Pezizomycotina</taxon>
        <taxon>Dothideomycetes</taxon>
        <taxon>Dothideomycetidae</taxon>
        <taxon>Mycosphaerellales</taxon>
        <taxon>Teratosphaeriaceae</taxon>
        <taxon>Acrodontium</taxon>
    </lineage>
</organism>
<keyword evidence="1" id="KW-0521">NADP</keyword>
<dbReference type="PANTHER" id="PTHR47706:SF7">
    <property type="entry name" value="CIPA-LIKE, PUTATIVE (AFU_ORTHOLOGUE AFUA_1G01630)-RELATED"/>
    <property type="match status" value="1"/>
</dbReference>
<feature type="domain" description="NmrA-like" evidence="3">
    <location>
        <begin position="8"/>
        <end position="141"/>
    </location>
</feature>
<dbReference type="EMBL" id="CP138585">
    <property type="protein sequence ID" value="WPH01817.1"/>
    <property type="molecule type" value="Genomic_DNA"/>
</dbReference>